<sequence>MTPKSQGARQNEDDLLTIREVAKSLRVDTTTVRRWITHGIMDAILLPHRGARQTYRIRKKTLDNLLSGTTTLPKEEEEPRSEH</sequence>
<dbReference type="OrthoDB" id="163454at2"/>
<dbReference type="NCBIfam" id="TIGR01764">
    <property type="entry name" value="excise"/>
    <property type="match status" value="1"/>
</dbReference>
<dbReference type="InterPro" id="IPR009061">
    <property type="entry name" value="DNA-bd_dom_put_sf"/>
</dbReference>
<evidence type="ECO:0000313" key="4">
    <source>
        <dbReference type="Proteomes" id="UP000290365"/>
    </source>
</evidence>
<name>A0A4P6K764_KTERU</name>
<dbReference type="GO" id="GO:0003677">
    <property type="term" value="F:DNA binding"/>
    <property type="evidence" value="ECO:0007669"/>
    <property type="project" value="UniProtKB-KW"/>
</dbReference>
<accession>A0A4P6K764</accession>
<dbReference type="SUPFAM" id="SSF46955">
    <property type="entry name" value="Putative DNA-binding domain"/>
    <property type="match status" value="1"/>
</dbReference>
<reference evidence="3 4" key="1">
    <citation type="submission" date="2019-01" db="EMBL/GenBank/DDBJ databases">
        <title>Ktedonosporobacter rubrisoli SCAWS-G2.</title>
        <authorList>
            <person name="Huang Y."/>
            <person name="Yan B."/>
        </authorList>
    </citation>
    <scope>NUCLEOTIDE SEQUENCE [LARGE SCALE GENOMIC DNA]</scope>
    <source>
        <strain evidence="3 4">SCAWS-G2</strain>
    </source>
</reference>
<gene>
    <name evidence="3" type="ORF">EPA93_47020</name>
</gene>
<evidence type="ECO:0000259" key="2">
    <source>
        <dbReference type="Pfam" id="PF12728"/>
    </source>
</evidence>
<protein>
    <submittedName>
        <fullName evidence="3">DNA-binding protein</fullName>
    </submittedName>
</protein>
<dbReference type="InterPro" id="IPR010093">
    <property type="entry name" value="SinI_DNA-bd"/>
</dbReference>
<dbReference type="KEGG" id="kbs:EPA93_47020"/>
<dbReference type="EMBL" id="CP035758">
    <property type="protein sequence ID" value="QBD83800.1"/>
    <property type="molecule type" value="Genomic_DNA"/>
</dbReference>
<dbReference type="Gene3D" id="1.10.1660.10">
    <property type="match status" value="1"/>
</dbReference>
<evidence type="ECO:0000256" key="1">
    <source>
        <dbReference type="SAM" id="MobiDB-lite"/>
    </source>
</evidence>
<organism evidence="3 4">
    <name type="scientific">Ktedonosporobacter rubrisoli</name>
    <dbReference type="NCBI Taxonomy" id="2509675"/>
    <lineage>
        <taxon>Bacteria</taxon>
        <taxon>Bacillati</taxon>
        <taxon>Chloroflexota</taxon>
        <taxon>Ktedonobacteria</taxon>
        <taxon>Ktedonobacterales</taxon>
        <taxon>Ktedonosporobacteraceae</taxon>
        <taxon>Ktedonosporobacter</taxon>
    </lineage>
</organism>
<proteinExistence type="predicted"/>
<dbReference type="Proteomes" id="UP000290365">
    <property type="component" value="Chromosome"/>
</dbReference>
<dbReference type="InterPro" id="IPR041657">
    <property type="entry name" value="HTH_17"/>
</dbReference>
<feature type="domain" description="Helix-turn-helix" evidence="2">
    <location>
        <begin position="15"/>
        <end position="67"/>
    </location>
</feature>
<feature type="region of interest" description="Disordered" evidence="1">
    <location>
        <begin position="62"/>
        <end position="83"/>
    </location>
</feature>
<dbReference type="Pfam" id="PF12728">
    <property type="entry name" value="HTH_17"/>
    <property type="match status" value="1"/>
</dbReference>
<evidence type="ECO:0000313" key="3">
    <source>
        <dbReference type="EMBL" id="QBD83800.1"/>
    </source>
</evidence>
<keyword evidence="4" id="KW-1185">Reference proteome</keyword>
<keyword evidence="3" id="KW-0238">DNA-binding</keyword>
<dbReference type="AlphaFoldDB" id="A0A4P6K764"/>